<evidence type="ECO:0000256" key="1">
    <source>
        <dbReference type="ARBA" id="ARBA00004370"/>
    </source>
</evidence>
<dbReference type="Proteomes" id="UP000825179">
    <property type="component" value="Chromosome"/>
</dbReference>
<accession>F5L902</accession>
<keyword evidence="4 8" id="KW-0812">Transmembrane</keyword>
<dbReference type="OrthoDB" id="1819027at2"/>
<evidence type="ECO:0000256" key="2">
    <source>
        <dbReference type="ARBA" id="ARBA00022475"/>
    </source>
</evidence>
<proteinExistence type="inferred from homology"/>
<reference evidence="12" key="3">
    <citation type="submission" date="2021-08" db="EMBL/GenBank/DDBJ databases">
        <authorList>
            <person name="de Jong S."/>
            <person name="van den Broek M."/>
            <person name="Merkel A."/>
            <person name="de la Torre Cortes P."/>
            <person name="Kalamorz F."/>
            <person name="Cook G."/>
            <person name="van Loosdrecht M."/>
            <person name="McMillan D."/>
        </authorList>
    </citation>
    <scope>NUCLEOTIDE SEQUENCE</scope>
    <source>
        <strain evidence="12">TA2.A1</strain>
    </source>
</reference>
<feature type="region of interest" description="Disordered" evidence="9">
    <location>
        <begin position="250"/>
        <end position="270"/>
    </location>
</feature>
<dbReference type="HAMAP" id="MF_00912">
    <property type="entry name" value="DivIB"/>
    <property type="match status" value="1"/>
</dbReference>
<feature type="compositionally biased region" description="Acidic residues" evidence="9">
    <location>
        <begin position="251"/>
        <end position="270"/>
    </location>
</feature>
<dbReference type="PANTHER" id="PTHR37820:SF1">
    <property type="entry name" value="CELL DIVISION PROTEIN FTSQ"/>
    <property type="match status" value="1"/>
</dbReference>
<reference evidence="12 14" key="2">
    <citation type="journal article" date="2020" name="Extremophiles">
        <title>Genomic analysis of Caldalkalibacillus thermarum TA2.A1 reveals aerobic alkaliphilic metabolism and evolutionary hallmarks linking alkaliphilic bacteria and plant life.</title>
        <authorList>
            <person name="de Jong S.I."/>
            <person name="van den Broek M.A."/>
            <person name="Merkel A.Y."/>
            <person name="de la Torre Cortes P."/>
            <person name="Kalamorz F."/>
            <person name="Cook G.M."/>
            <person name="van Loosdrecht M.C.M."/>
            <person name="McMillan D.G.G."/>
        </authorList>
    </citation>
    <scope>NUCLEOTIDE SEQUENCE [LARGE SCALE GENOMIC DNA]</scope>
    <source>
        <strain evidence="12 14">TA2.A1</strain>
    </source>
</reference>
<evidence type="ECO:0000313" key="14">
    <source>
        <dbReference type="Proteomes" id="UP000825179"/>
    </source>
</evidence>
<dbReference type="GO" id="GO:0032153">
    <property type="term" value="C:cell division site"/>
    <property type="evidence" value="ECO:0007669"/>
    <property type="project" value="UniProtKB-UniRule"/>
</dbReference>
<dbReference type="Pfam" id="PF08478">
    <property type="entry name" value="POTRA_1"/>
    <property type="match status" value="1"/>
</dbReference>
<dbReference type="Gene3D" id="3.10.20.310">
    <property type="entry name" value="membrane protein fhac"/>
    <property type="match status" value="1"/>
</dbReference>
<evidence type="ECO:0000256" key="5">
    <source>
        <dbReference type="ARBA" id="ARBA00022989"/>
    </source>
</evidence>
<dbReference type="EMBL" id="AFCE01000154">
    <property type="protein sequence ID" value="EGL82176.1"/>
    <property type="molecule type" value="Genomic_DNA"/>
</dbReference>
<dbReference type="EMBL" id="CP082237">
    <property type="protein sequence ID" value="QZT33110.1"/>
    <property type="molecule type" value="Genomic_DNA"/>
</dbReference>
<comment type="subcellular location">
    <subcellularLocation>
        <location evidence="8">Cell membrane</location>
        <topology evidence="8">Single-pass type II membrane protein</topology>
    </subcellularLocation>
    <subcellularLocation>
        <location evidence="1">Membrane</location>
    </subcellularLocation>
    <text evidence="8">Localizes to the division septum.</text>
</comment>
<evidence type="ECO:0000313" key="12">
    <source>
        <dbReference type="EMBL" id="QZT33110.1"/>
    </source>
</evidence>
<dbReference type="Pfam" id="PF03799">
    <property type="entry name" value="FtsQ_DivIB_C"/>
    <property type="match status" value="1"/>
</dbReference>
<dbReference type="Proteomes" id="UP000010716">
    <property type="component" value="Unassembled WGS sequence"/>
</dbReference>
<feature type="domain" description="POTRA" evidence="10">
    <location>
        <begin position="49"/>
        <end position="117"/>
    </location>
</feature>
<organism evidence="11 13">
    <name type="scientific">Caldalkalibacillus thermarum (strain TA2.A1)</name>
    <dbReference type="NCBI Taxonomy" id="986075"/>
    <lineage>
        <taxon>Bacteria</taxon>
        <taxon>Bacillati</taxon>
        <taxon>Bacillota</taxon>
        <taxon>Bacilli</taxon>
        <taxon>Bacillales</taxon>
        <taxon>Bacillaceae</taxon>
        <taxon>Caldalkalibacillus</taxon>
    </lineage>
</organism>
<keyword evidence="6 8" id="KW-0472">Membrane</keyword>
<comment type="similarity">
    <text evidence="8">Belongs to the FtsQ/DivIB family. DivIB subfamily.</text>
</comment>
<dbReference type="InterPro" id="IPR005548">
    <property type="entry name" value="Cell_div_FtsQ/DivIB_C"/>
</dbReference>
<dbReference type="GO" id="GO:0005886">
    <property type="term" value="C:plasma membrane"/>
    <property type="evidence" value="ECO:0007669"/>
    <property type="project" value="UniProtKB-SubCell"/>
</dbReference>
<keyword evidence="2 8" id="KW-1003">Cell membrane</keyword>
<dbReference type="PANTHER" id="PTHR37820">
    <property type="entry name" value="CELL DIVISION PROTEIN DIVIB"/>
    <property type="match status" value="1"/>
</dbReference>
<name>F5L902_CALTT</name>
<evidence type="ECO:0000256" key="3">
    <source>
        <dbReference type="ARBA" id="ARBA00022618"/>
    </source>
</evidence>
<dbReference type="AlphaFoldDB" id="F5L902"/>
<dbReference type="KEGG" id="cthu:HUR95_12445"/>
<evidence type="ECO:0000256" key="8">
    <source>
        <dbReference type="HAMAP-Rule" id="MF_00912"/>
    </source>
</evidence>
<evidence type="ECO:0000256" key="6">
    <source>
        <dbReference type="ARBA" id="ARBA00023136"/>
    </source>
</evidence>
<dbReference type="Gene3D" id="3.40.50.10960">
    <property type="match status" value="1"/>
</dbReference>
<keyword evidence="14" id="KW-1185">Reference proteome</keyword>
<dbReference type="PROSITE" id="PS51779">
    <property type="entry name" value="POTRA"/>
    <property type="match status" value="1"/>
</dbReference>
<dbReference type="RefSeq" id="WP_007505640.1">
    <property type="nucleotide sequence ID" value="NZ_AFCE01000154.1"/>
</dbReference>
<evidence type="ECO:0000259" key="10">
    <source>
        <dbReference type="PROSITE" id="PS51779"/>
    </source>
</evidence>
<dbReference type="GO" id="GO:0043093">
    <property type="term" value="P:FtsZ-dependent cytokinesis"/>
    <property type="evidence" value="ECO:0007669"/>
    <property type="project" value="UniProtKB-UniRule"/>
</dbReference>
<keyword evidence="5 8" id="KW-1133">Transmembrane helix</keyword>
<gene>
    <name evidence="8" type="primary">divIB</name>
    <name evidence="11" type="ORF">CathTA2_2307</name>
    <name evidence="12" type="ORF">HUR95_12445</name>
</gene>
<evidence type="ECO:0000313" key="13">
    <source>
        <dbReference type="Proteomes" id="UP000010716"/>
    </source>
</evidence>
<evidence type="ECO:0000256" key="4">
    <source>
        <dbReference type="ARBA" id="ARBA00022692"/>
    </source>
</evidence>
<dbReference type="InterPro" id="IPR050487">
    <property type="entry name" value="FtsQ_DivIB"/>
</dbReference>
<keyword evidence="3 8" id="KW-0132">Cell division</keyword>
<protein>
    <recommendedName>
        <fullName evidence="8">Cell division protein DivIB</fullName>
    </recommendedName>
</protein>
<dbReference type="InterPro" id="IPR034746">
    <property type="entry name" value="POTRA"/>
</dbReference>
<evidence type="ECO:0000256" key="7">
    <source>
        <dbReference type="ARBA" id="ARBA00023306"/>
    </source>
</evidence>
<evidence type="ECO:0000256" key="9">
    <source>
        <dbReference type="SAM" id="MobiDB-lite"/>
    </source>
</evidence>
<feature type="transmembrane region" description="Helical" evidence="8">
    <location>
        <begin position="27"/>
        <end position="44"/>
    </location>
</feature>
<sequence length="270" mass="31519">MSGQKVIVDDRIPRYKEQRRQKANRQFILLAILFFMVILVIIYMQSPLSRLGEIVIEHNRLADRERLLNQAGLTEGMSYFDFRIGEVEEKLEVLPEIKKATVKREFPNRLYIAVEEHDVVAFWSENGELFPVLSNGHILDKTWEGERVTNPILTDWPHQEGLVELSRELTKLSPVVTGQISEIVLTPTLSDPYRLTLYMVDGFEVRTSIRRFSEQMGWYPHIREELEESAQHEGIIYLLDGTWAERPVGEVTDETEEQTEGVEDEEEHRH</sequence>
<dbReference type="eggNOG" id="COG1589">
    <property type="taxonomic scope" value="Bacteria"/>
</dbReference>
<comment type="function">
    <text evidence="8">Cell division protein that may be involved in stabilizing or promoting the assembly of the division complex.</text>
</comment>
<reference evidence="11 13" key="1">
    <citation type="journal article" date="2011" name="J. Bacteriol.">
        <title>Draft genome sequence of the thermoalkaliphilic Caldalkalibacillus thermarum strain TA2.A1.</title>
        <authorList>
            <person name="Kalamorz F."/>
            <person name="Keis S."/>
            <person name="McMillan D.G."/>
            <person name="Olsson K."/>
            <person name="Stanton J.A."/>
            <person name="Stockwell P."/>
            <person name="Black M.A."/>
            <person name="Klingeman D.M."/>
            <person name="Land M.L."/>
            <person name="Han C.S."/>
            <person name="Martin S.L."/>
            <person name="Becher S.A."/>
            <person name="Peddie C.J."/>
            <person name="Morgan H.W."/>
            <person name="Matthies D."/>
            <person name="Preiss L."/>
            <person name="Meier T."/>
            <person name="Brown S.D."/>
            <person name="Cook G.M."/>
        </authorList>
    </citation>
    <scope>NUCLEOTIDE SEQUENCE [LARGE SCALE GENOMIC DNA]</scope>
    <source>
        <strain evidence="11 13">TA2.A1</strain>
    </source>
</reference>
<dbReference type="InterPro" id="IPR026580">
    <property type="entry name" value="DivIB"/>
</dbReference>
<evidence type="ECO:0000313" key="11">
    <source>
        <dbReference type="EMBL" id="EGL82176.1"/>
    </source>
</evidence>
<keyword evidence="7 8" id="KW-0131">Cell cycle</keyword>
<dbReference type="InterPro" id="IPR013685">
    <property type="entry name" value="POTRA_FtsQ_type"/>
</dbReference>